<evidence type="ECO:0000313" key="2">
    <source>
        <dbReference type="EMBL" id="GAF70497.1"/>
    </source>
</evidence>
<dbReference type="InterPro" id="IPR050194">
    <property type="entry name" value="Glycosyltransferase_grp1"/>
</dbReference>
<dbReference type="AlphaFoldDB" id="X0S3L8"/>
<comment type="caution">
    <text evidence="2">The sequence shown here is derived from an EMBL/GenBank/DDBJ whole genome shotgun (WGS) entry which is preliminary data.</text>
</comment>
<dbReference type="Gene3D" id="3.40.50.2000">
    <property type="entry name" value="Glycogen Phosphorylase B"/>
    <property type="match status" value="2"/>
</dbReference>
<dbReference type="Pfam" id="PF00534">
    <property type="entry name" value="Glycos_transf_1"/>
    <property type="match status" value="1"/>
</dbReference>
<protein>
    <recommendedName>
        <fullName evidence="1">Glycosyl transferase family 1 domain-containing protein</fullName>
    </recommendedName>
</protein>
<dbReference type="SUPFAM" id="SSF53756">
    <property type="entry name" value="UDP-Glycosyltransferase/glycogen phosphorylase"/>
    <property type="match status" value="1"/>
</dbReference>
<sequence>PIIVRISDFGYICPEAHLLRNNKICDLCTKGNFWYSVKYRCVQGSFLLSFVHLLSILLHKQLKILEKIDAFICPSMFTLEKMVQSGFERRKLFYIPTFINSKKISPKFIPGNYILYFGRISHEKGISILLDAFEKLKRRSSKLSIPLYIVGKFYSKEDERLKKRIYFNGNKHVKILGELEKNEIYQIIRNAAFIVVPSIWYENMPNVILESFSFGKTVVGSRIGSIPELVKHGETGLLFEPADTDDLAEKMKWMIDHPKECWRMGQNARRLIEKEYNPELHYKRIMEVFKNILRRNDKYINYGSSRI</sequence>
<dbReference type="GO" id="GO:0016757">
    <property type="term" value="F:glycosyltransferase activity"/>
    <property type="evidence" value="ECO:0007669"/>
    <property type="project" value="InterPro"/>
</dbReference>
<feature type="non-terminal residue" evidence="2">
    <location>
        <position position="1"/>
    </location>
</feature>
<reference evidence="2" key="1">
    <citation type="journal article" date="2014" name="Front. Microbiol.">
        <title>High frequency of phylogenetically diverse reductive dehalogenase-homologous genes in deep subseafloor sedimentary metagenomes.</title>
        <authorList>
            <person name="Kawai M."/>
            <person name="Futagami T."/>
            <person name="Toyoda A."/>
            <person name="Takaki Y."/>
            <person name="Nishi S."/>
            <person name="Hori S."/>
            <person name="Arai W."/>
            <person name="Tsubouchi T."/>
            <person name="Morono Y."/>
            <person name="Uchiyama I."/>
            <person name="Ito T."/>
            <person name="Fujiyama A."/>
            <person name="Inagaki F."/>
            <person name="Takami H."/>
        </authorList>
    </citation>
    <scope>NUCLEOTIDE SEQUENCE</scope>
    <source>
        <strain evidence="2">Expedition CK06-06</strain>
    </source>
</reference>
<dbReference type="PANTHER" id="PTHR45947:SF13">
    <property type="entry name" value="TRANSFERASE"/>
    <property type="match status" value="1"/>
</dbReference>
<dbReference type="InterPro" id="IPR001296">
    <property type="entry name" value="Glyco_trans_1"/>
</dbReference>
<evidence type="ECO:0000259" key="1">
    <source>
        <dbReference type="Pfam" id="PF00534"/>
    </source>
</evidence>
<feature type="domain" description="Glycosyl transferase family 1" evidence="1">
    <location>
        <begin position="103"/>
        <end position="270"/>
    </location>
</feature>
<dbReference type="PANTHER" id="PTHR45947">
    <property type="entry name" value="SULFOQUINOVOSYL TRANSFERASE SQD2"/>
    <property type="match status" value="1"/>
</dbReference>
<organism evidence="2">
    <name type="scientific">marine sediment metagenome</name>
    <dbReference type="NCBI Taxonomy" id="412755"/>
    <lineage>
        <taxon>unclassified sequences</taxon>
        <taxon>metagenomes</taxon>
        <taxon>ecological metagenomes</taxon>
    </lineage>
</organism>
<dbReference type="CDD" id="cd03801">
    <property type="entry name" value="GT4_PimA-like"/>
    <property type="match status" value="1"/>
</dbReference>
<name>X0S3L8_9ZZZZ</name>
<accession>X0S3L8</accession>
<dbReference type="EMBL" id="BARS01006571">
    <property type="protein sequence ID" value="GAF70497.1"/>
    <property type="molecule type" value="Genomic_DNA"/>
</dbReference>
<proteinExistence type="predicted"/>
<gene>
    <name evidence="2" type="ORF">S01H1_12777</name>
</gene>